<name>A0A200Q316_MACCD</name>
<comment type="subcellular location">
    <subcellularLocation>
        <location evidence="1">Nucleus</location>
    </subcellularLocation>
</comment>
<dbReference type="SMART" id="SM00443">
    <property type="entry name" value="G_patch"/>
    <property type="match status" value="1"/>
</dbReference>
<dbReference type="GO" id="GO:0003723">
    <property type="term" value="F:RNA binding"/>
    <property type="evidence" value="ECO:0007669"/>
    <property type="project" value="InterPro"/>
</dbReference>
<gene>
    <name evidence="8" type="ORF">BVC80_8655g2</name>
</gene>
<dbReference type="GO" id="GO:0006397">
    <property type="term" value="P:mRNA processing"/>
    <property type="evidence" value="ECO:0007669"/>
    <property type="project" value="UniProtKB-KW"/>
</dbReference>
<proteinExistence type="predicted"/>
<dbReference type="Proteomes" id="UP000195402">
    <property type="component" value="Unassembled WGS sequence"/>
</dbReference>
<dbReference type="Pfam" id="PF01585">
    <property type="entry name" value="G-patch"/>
    <property type="match status" value="1"/>
</dbReference>
<feature type="compositionally biased region" description="Basic and acidic residues" evidence="5">
    <location>
        <begin position="16"/>
        <end position="37"/>
    </location>
</feature>
<dbReference type="Gene3D" id="1.10.10.790">
    <property type="entry name" value="Surp module"/>
    <property type="match status" value="1"/>
</dbReference>
<dbReference type="InterPro" id="IPR040169">
    <property type="entry name" value="SUGP1/2"/>
</dbReference>
<feature type="domain" description="SURP motif" evidence="6">
    <location>
        <begin position="147"/>
        <end position="190"/>
    </location>
</feature>
<dbReference type="STRING" id="56857.A0A200Q316"/>
<evidence type="ECO:0000313" key="8">
    <source>
        <dbReference type="EMBL" id="OVA04805.1"/>
    </source>
</evidence>
<dbReference type="SUPFAM" id="SSF109905">
    <property type="entry name" value="Surp module (SWAP domain)"/>
    <property type="match status" value="1"/>
</dbReference>
<feature type="compositionally biased region" description="Pro residues" evidence="5">
    <location>
        <begin position="308"/>
        <end position="319"/>
    </location>
</feature>
<keyword evidence="3" id="KW-0508">mRNA splicing</keyword>
<dbReference type="EMBL" id="MVGT01003254">
    <property type="protein sequence ID" value="OVA04805.1"/>
    <property type="molecule type" value="Genomic_DNA"/>
</dbReference>
<comment type="caution">
    <text evidence="8">The sequence shown here is derived from an EMBL/GenBank/DDBJ whole genome shotgun (WGS) entry which is preliminary data.</text>
</comment>
<dbReference type="PROSITE" id="PS50174">
    <property type="entry name" value="G_PATCH"/>
    <property type="match status" value="1"/>
</dbReference>
<evidence type="ECO:0000256" key="3">
    <source>
        <dbReference type="ARBA" id="ARBA00023187"/>
    </source>
</evidence>
<dbReference type="InParanoid" id="A0A200Q316"/>
<dbReference type="PANTHER" id="PTHR23340">
    <property type="entry name" value="ARGININE/SERINE RICH SPLICING FACTOR SF4/14"/>
    <property type="match status" value="1"/>
</dbReference>
<feature type="region of interest" description="Disordered" evidence="5">
    <location>
        <begin position="203"/>
        <end position="329"/>
    </location>
</feature>
<feature type="region of interest" description="Disordered" evidence="5">
    <location>
        <begin position="92"/>
        <end position="146"/>
    </location>
</feature>
<dbReference type="OrthoDB" id="4822at2759"/>
<evidence type="ECO:0000256" key="1">
    <source>
        <dbReference type="ARBA" id="ARBA00004123"/>
    </source>
</evidence>
<dbReference type="PANTHER" id="PTHR23340:SF0">
    <property type="entry name" value="SURP AND G-PATCH DOMAIN-CONTAINING PROTEIN 1 ISOFORM X1"/>
    <property type="match status" value="1"/>
</dbReference>
<feature type="compositionally biased region" description="Polar residues" evidence="5">
    <location>
        <begin position="227"/>
        <end position="239"/>
    </location>
</feature>
<dbReference type="FunCoup" id="A0A200Q316">
    <property type="interactions" value="3008"/>
</dbReference>
<protein>
    <submittedName>
        <fullName evidence="8">SWAP/Surp</fullName>
    </submittedName>
</protein>
<dbReference type="InterPro" id="IPR000467">
    <property type="entry name" value="G_patch_dom"/>
</dbReference>
<evidence type="ECO:0000259" key="7">
    <source>
        <dbReference type="PROSITE" id="PS50174"/>
    </source>
</evidence>
<evidence type="ECO:0000256" key="4">
    <source>
        <dbReference type="ARBA" id="ARBA00023242"/>
    </source>
</evidence>
<dbReference type="SMART" id="SM00648">
    <property type="entry name" value="SWAP"/>
    <property type="match status" value="1"/>
</dbReference>
<organism evidence="8 9">
    <name type="scientific">Macleaya cordata</name>
    <name type="common">Five-seeded plume-poppy</name>
    <name type="synonym">Bocconia cordata</name>
    <dbReference type="NCBI Taxonomy" id="56857"/>
    <lineage>
        <taxon>Eukaryota</taxon>
        <taxon>Viridiplantae</taxon>
        <taxon>Streptophyta</taxon>
        <taxon>Embryophyta</taxon>
        <taxon>Tracheophyta</taxon>
        <taxon>Spermatophyta</taxon>
        <taxon>Magnoliopsida</taxon>
        <taxon>Ranunculales</taxon>
        <taxon>Papaveraceae</taxon>
        <taxon>Papaveroideae</taxon>
        <taxon>Macleaya</taxon>
    </lineage>
</organism>
<feature type="region of interest" description="Disordered" evidence="5">
    <location>
        <begin position="16"/>
        <end position="75"/>
    </location>
</feature>
<dbReference type="OMA" id="YYEYQLS"/>
<accession>A0A200Q316</accession>
<dbReference type="InterPro" id="IPR035967">
    <property type="entry name" value="SWAP/Surp_sf"/>
</dbReference>
<feature type="domain" description="G-patch" evidence="7">
    <location>
        <begin position="361"/>
        <end position="408"/>
    </location>
</feature>
<keyword evidence="4" id="KW-0539">Nucleus</keyword>
<dbReference type="PROSITE" id="PS50128">
    <property type="entry name" value="SURP"/>
    <property type="match status" value="1"/>
</dbReference>
<evidence type="ECO:0000256" key="2">
    <source>
        <dbReference type="ARBA" id="ARBA00022664"/>
    </source>
</evidence>
<evidence type="ECO:0000313" key="9">
    <source>
        <dbReference type="Proteomes" id="UP000195402"/>
    </source>
</evidence>
<dbReference type="GO" id="GO:0005654">
    <property type="term" value="C:nucleoplasm"/>
    <property type="evidence" value="ECO:0007669"/>
    <property type="project" value="TreeGrafter"/>
</dbReference>
<reference evidence="8 9" key="1">
    <citation type="journal article" date="2017" name="Mol. Plant">
        <title>The Genome of Medicinal Plant Macleaya cordata Provides New Insights into Benzylisoquinoline Alkaloids Metabolism.</title>
        <authorList>
            <person name="Liu X."/>
            <person name="Liu Y."/>
            <person name="Huang P."/>
            <person name="Ma Y."/>
            <person name="Qing Z."/>
            <person name="Tang Q."/>
            <person name="Cao H."/>
            <person name="Cheng P."/>
            <person name="Zheng Y."/>
            <person name="Yuan Z."/>
            <person name="Zhou Y."/>
            <person name="Liu J."/>
            <person name="Tang Z."/>
            <person name="Zhuo Y."/>
            <person name="Zhang Y."/>
            <person name="Yu L."/>
            <person name="Huang J."/>
            <person name="Yang P."/>
            <person name="Peng Q."/>
            <person name="Zhang J."/>
            <person name="Jiang W."/>
            <person name="Zhang Z."/>
            <person name="Lin K."/>
            <person name="Ro D.K."/>
            <person name="Chen X."/>
            <person name="Xiong X."/>
            <person name="Shang Y."/>
            <person name="Huang S."/>
            <person name="Zeng J."/>
        </authorList>
    </citation>
    <scope>NUCLEOTIDE SEQUENCE [LARGE SCALE GENOMIC DNA]</scope>
    <source>
        <strain evidence="9">cv. BLH2017</strain>
        <tissue evidence="8">Root</tissue>
    </source>
</reference>
<dbReference type="AlphaFoldDB" id="A0A200Q316"/>
<sequence length="444" mass="48289">MEKRVASPLFVNDGSFMERFKQLQQDQQEKGAAKEESQSGISSSGSKRPNATVSMTALDFKADNTRKVNQVSSSGKLAFSLKQKSKLAAAPVKLGADEDEDDGDGGNGLTDGPTKRQKLGPVDTSDTSLEQGDVAPPSPSDPTVKKVADKLASFVAKNGRQFEHITRQRNPGDTPFKFLFDTSCADYKYYEYQLIEEEKALAQTNDTQVSHSASTGSSASRTSSGSQRTPLQQHSNYQIPASALYEASEDSRSPIASNQAFSAGRTSSSGESNATSDADPIAMMEFYMKKAAQEERRRQPKQSKDEMPPPASLQGPGPPKKGHHMGDYIPQEELEKFLASCNDAAAQKAAKEAAERSKIQADNVGHKLLSKMGWKEGEGLGSSKSGRADPISAGNVKLNNLGVGAEHPAEVTPEDDIYEQYKKRMMLGYRYRPNPLNNPRKAYY</sequence>
<evidence type="ECO:0000259" key="6">
    <source>
        <dbReference type="PROSITE" id="PS50128"/>
    </source>
</evidence>
<dbReference type="GO" id="GO:0008380">
    <property type="term" value="P:RNA splicing"/>
    <property type="evidence" value="ECO:0007669"/>
    <property type="project" value="UniProtKB-KW"/>
</dbReference>
<keyword evidence="2" id="KW-0507">mRNA processing</keyword>
<dbReference type="InterPro" id="IPR000061">
    <property type="entry name" value="Surp"/>
</dbReference>
<feature type="compositionally biased region" description="Polar residues" evidence="5">
    <location>
        <begin position="254"/>
        <end position="276"/>
    </location>
</feature>
<keyword evidence="9" id="KW-1185">Reference proteome</keyword>
<evidence type="ECO:0000256" key="5">
    <source>
        <dbReference type="SAM" id="MobiDB-lite"/>
    </source>
</evidence>
<feature type="compositionally biased region" description="Low complexity" evidence="5">
    <location>
        <begin position="210"/>
        <end position="226"/>
    </location>
</feature>
<feature type="compositionally biased region" description="Basic and acidic residues" evidence="5">
    <location>
        <begin position="287"/>
        <end position="307"/>
    </location>
</feature>
<dbReference type="Pfam" id="PF01805">
    <property type="entry name" value="Surp"/>
    <property type="match status" value="1"/>
</dbReference>